<evidence type="ECO:0000313" key="2">
    <source>
        <dbReference type="EMBL" id="EGG12936.1"/>
    </source>
</evidence>
<dbReference type="AlphaFoldDB" id="F4R4V0"/>
<sequence length="328" mass="37497">MSQSNSHTEPAGKRKREFALGFAMASDAESSDYVSPICLEPPASMETSQLDKLAPTQEDDENPPAEPGMGDAEVTITRNAIEAIHKPHLFDQISTAYTQCLTSYVYVELPIDGGYVMFASLRRIMAKTTLEDYLRFACLDEDKIDNVLPILQGNGVNHFDLFLFVDYVNKDQLQLLYDQGHHLEEYDHMLVYMDHENMEQHANTMPRLKRNGSNYASWLYWVNEEYRRFTRNPVYLYESKLHISSLHEALADEVLLAIICATVHPNVLPQSIGRDIRPKGVWRVFKAQPGVECMQKDLGISLVLAVGLSLCQFFLRKLQIGEFLVRMW</sequence>
<protein>
    <submittedName>
        <fullName evidence="2">Uncharacterized protein</fullName>
    </submittedName>
</protein>
<evidence type="ECO:0000256" key="1">
    <source>
        <dbReference type="SAM" id="MobiDB-lite"/>
    </source>
</evidence>
<name>F4R4V0_MELLP</name>
<organism evidence="3">
    <name type="scientific">Melampsora larici-populina (strain 98AG31 / pathotype 3-4-7)</name>
    <name type="common">Poplar leaf rust fungus</name>
    <dbReference type="NCBI Taxonomy" id="747676"/>
    <lineage>
        <taxon>Eukaryota</taxon>
        <taxon>Fungi</taxon>
        <taxon>Dikarya</taxon>
        <taxon>Basidiomycota</taxon>
        <taxon>Pucciniomycotina</taxon>
        <taxon>Pucciniomycetes</taxon>
        <taxon>Pucciniales</taxon>
        <taxon>Melampsoraceae</taxon>
        <taxon>Melampsora</taxon>
    </lineage>
</organism>
<dbReference type="InParanoid" id="F4R4V0"/>
<dbReference type="RefSeq" id="XP_007403874.1">
    <property type="nucleotide sequence ID" value="XM_007403812.1"/>
</dbReference>
<dbReference type="KEGG" id="mlr:MELLADRAFT_101472"/>
<gene>
    <name evidence="2" type="ORF">MELLADRAFT_101472</name>
</gene>
<keyword evidence="3" id="KW-1185">Reference proteome</keyword>
<evidence type="ECO:0000313" key="3">
    <source>
        <dbReference type="Proteomes" id="UP000001072"/>
    </source>
</evidence>
<dbReference type="EMBL" id="GL883090">
    <property type="protein sequence ID" value="EGG12936.1"/>
    <property type="molecule type" value="Genomic_DNA"/>
</dbReference>
<feature type="region of interest" description="Disordered" evidence="1">
    <location>
        <begin position="45"/>
        <end position="71"/>
    </location>
</feature>
<reference evidence="3" key="1">
    <citation type="journal article" date="2011" name="Proc. Natl. Acad. Sci. U.S.A.">
        <title>Obligate biotrophy features unraveled by the genomic analysis of rust fungi.</title>
        <authorList>
            <person name="Duplessis S."/>
            <person name="Cuomo C.A."/>
            <person name="Lin Y.-C."/>
            <person name="Aerts A."/>
            <person name="Tisserant E."/>
            <person name="Veneault-Fourrey C."/>
            <person name="Joly D.L."/>
            <person name="Hacquard S."/>
            <person name="Amselem J."/>
            <person name="Cantarel B.L."/>
            <person name="Chiu R."/>
            <person name="Coutinho P.M."/>
            <person name="Feau N."/>
            <person name="Field M."/>
            <person name="Frey P."/>
            <person name="Gelhaye E."/>
            <person name="Goldberg J."/>
            <person name="Grabherr M.G."/>
            <person name="Kodira C.D."/>
            <person name="Kohler A."/>
            <person name="Kuees U."/>
            <person name="Lindquist E.A."/>
            <person name="Lucas S.M."/>
            <person name="Mago R."/>
            <person name="Mauceli E."/>
            <person name="Morin E."/>
            <person name="Murat C."/>
            <person name="Pangilinan J.L."/>
            <person name="Park R."/>
            <person name="Pearson M."/>
            <person name="Quesneville H."/>
            <person name="Rouhier N."/>
            <person name="Sakthikumar S."/>
            <person name="Salamov A.A."/>
            <person name="Schmutz J."/>
            <person name="Selles B."/>
            <person name="Shapiro H."/>
            <person name="Tanguay P."/>
            <person name="Tuskan G.A."/>
            <person name="Henrissat B."/>
            <person name="Van de Peer Y."/>
            <person name="Rouze P."/>
            <person name="Ellis J.G."/>
            <person name="Dodds P.N."/>
            <person name="Schein J.E."/>
            <person name="Zhong S."/>
            <person name="Hamelin R.C."/>
            <person name="Grigoriev I.V."/>
            <person name="Szabo L.J."/>
            <person name="Martin F."/>
        </authorList>
    </citation>
    <scope>NUCLEOTIDE SEQUENCE [LARGE SCALE GENOMIC DNA]</scope>
    <source>
        <strain evidence="3">98AG31 / pathotype 3-4-7</strain>
    </source>
</reference>
<proteinExistence type="predicted"/>
<dbReference type="HOGENOM" id="CLU_847528_0_0_1"/>
<accession>F4R4V0</accession>
<dbReference type="VEuPathDB" id="FungiDB:MELLADRAFT_101472"/>
<dbReference type="Proteomes" id="UP000001072">
    <property type="component" value="Unassembled WGS sequence"/>
</dbReference>
<dbReference type="GeneID" id="18921374"/>